<comment type="caution">
    <text evidence="1">The sequence shown here is derived from an EMBL/GenBank/DDBJ whole genome shotgun (WGS) entry which is preliminary data.</text>
</comment>
<evidence type="ECO:0000313" key="2">
    <source>
        <dbReference type="Proteomes" id="UP000824533"/>
    </source>
</evidence>
<sequence>METKKLVIFTLIAAASASHNYETSGRNSWQGSNAYSSRLPSVAIERSSLGGWSRPSNSLGGSISTSADKNRWSGIYRYGINRNVDSYSSQRGWPRGQNSDGTYSDNQRNSGWTDSSTGWNDVTSRSRGGWNEPNARSDINNGWQSSGW</sequence>
<gene>
    <name evidence="1" type="ORF">K1T71_008798</name>
</gene>
<dbReference type="Proteomes" id="UP000824533">
    <property type="component" value="Linkage Group LG15"/>
</dbReference>
<protein>
    <submittedName>
        <fullName evidence="1">Uncharacterized protein</fullName>
    </submittedName>
</protein>
<reference evidence="1 2" key="1">
    <citation type="journal article" date="2021" name="Front. Genet.">
        <title>Chromosome-Level Genome Assembly Reveals Significant Gene Expansion in the Toll and IMD Signaling Pathways of Dendrolimus kikuchii.</title>
        <authorList>
            <person name="Zhou J."/>
            <person name="Wu P."/>
            <person name="Xiong Z."/>
            <person name="Liu N."/>
            <person name="Zhao N."/>
            <person name="Ji M."/>
            <person name="Qiu Y."/>
            <person name="Yang B."/>
        </authorList>
    </citation>
    <scope>NUCLEOTIDE SEQUENCE [LARGE SCALE GENOMIC DNA]</scope>
    <source>
        <strain evidence="1">Ann1</strain>
    </source>
</reference>
<name>A0ACC1CVC9_9NEOP</name>
<keyword evidence="2" id="KW-1185">Reference proteome</keyword>
<accession>A0ACC1CVC9</accession>
<evidence type="ECO:0000313" key="1">
    <source>
        <dbReference type="EMBL" id="KAJ0175639.1"/>
    </source>
</evidence>
<dbReference type="EMBL" id="CM034401">
    <property type="protein sequence ID" value="KAJ0175639.1"/>
    <property type="molecule type" value="Genomic_DNA"/>
</dbReference>
<organism evidence="1 2">
    <name type="scientific">Dendrolimus kikuchii</name>
    <dbReference type="NCBI Taxonomy" id="765133"/>
    <lineage>
        <taxon>Eukaryota</taxon>
        <taxon>Metazoa</taxon>
        <taxon>Ecdysozoa</taxon>
        <taxon>Arthropoda</taxon>
        <taxon>Hexapoda</taxon>
        <taxon>Insecta</taxon>
        <taxon>Pterygota</taxon>
        <taxon>Neoptera</taxon>
        <taxon>Endopterygota</taxon>
        <taxon>Lepidoptera</taxon>
        <taxon>Glossata</taxon>
        <taxon>Ditrysia</taxon>
        <taxon>Bombycoidea</taxon>
        <taxon>Lasiocampidae</taxon>
        <taxon>Dendrolimus</taxon>
    </lineage>
</organism>
<proteinExistence type="predicted"/>